<dbReference type="InterPro" id="IPR036188">
    <property type="entry name" value="FAD/NAD-bd_sf"/>
</dbReference>
<evidence type="ECO:0000256" key="4">
    <source>
        <dbReference type="ARBA" id="ARBA00022723"/>
    </source>
</evidence>
<dbReference type="GO" id="GO:0019748">
    <property type="term" value="P:secondary metabolic process"/>
    <property type="evidence" value="ECO:0007669"/>
    <property type="project" value="UniProtKB-ARBA"/>
</dbReference>
<organism evidence="12 13">
    <name type="scientific">Aspergillus niger</name>
    <dbReference type="NCBI Taxonomy" id="5061"/>
    <lineage>
        <taxon>Eukaryota</taxon>
        <taxon>Fungi</taxon>
        <taxon>Dikarya</taxon>
        <taxon>Ascomycota</taxon>
        <taxon>Pezizomycotina</taxon>
        <taxon>Eurotiomycetes</taxon>
        <taxon>Eurotiomycetidae</taxon>
        <taxon>Eurotiales</taxon>
        <taxon>Aspergillaceae</taxon>
        <taxon>Aspergillus</taxon>
        <taxon>Aspergillus subgen. Circumdati</taxon>
    </lineage>
</organism>
<dbReference type="PANTHER" id="PTHR46206:SF6">
    <property type="entry name" value="CYTOCHROME P450 MONOOXYGENASE AN1598-RELATED"/>
    <property type="match status" value="1"/>
</dbReference>
<dbReference type="PANTHER" id="PTHR46206">
    <property type="entry name" value="CYTOCHROME P450"/>
    <property type="match status" value="1"/>
</dbReference>
<evidence type="ECO:0000256" key="8">
    <source>
        <dbReference type="ARBA" id="ARBA00023033"/>
    </source>
</evidence>
<feature type="region of interest" description="Disordered" evidence="9">
    <location>
        <begin position="823"/>
        <end position="850"/>
    </location>
</feature>
<dbReference type="VEuPathDB" id="FungiDB:ATCC64974_58430"/>
<dbReference type="InterPro" id="IPR002938">
    <property type="entry name" value="FAD-bd"/>
</dbReference>
<dbReference type="Pfam" id="PF00067">
    <property type="entry name" value="p450"/>
    <property type="match status" value="1"/>
</dbReference>
<keyword evidence="8" id="KW-0503">Monooxygenase</keyword>
<dbReference type="EMBL" id="BCMY01000001">
    <property type="protein sequence ID" value="GAQ34602.1"/>
    <property type="molecule type" value="Genomic_DNA"/>
</dbReference>
<evidence type="ECO:0000259" key="11">
    <source>
        <dbReference type="Pfam" id="PF01494"/>
    </source>
</evidence>
<dbReference type="GO" id="GO:0004497">
    <property type="term" value="F:monooxygenase activity"/>
    <property type="evidence" value="ECO:0007669"/>
    <property type="project" value="UniProtKB-KW"/>
</dbReference>
<evidence type="ECO:0000313" key="13">
    <source>
        <dbReference type="Proteomes" id="UP000068243"/>
    </source>
</evidence>
<dbReference type="SUPFAM" id="SSF51905">
    <property type="entry name" value="FAD/NAD(P)-binding domain"/>
    <property type="match status" value="1"/>
</dbReference>
<dbReference type="InterPro" id="IPR001128">
    <property type="entry name" value="Cyt_P450"/>
</dbReference>
<dbReference type="VEuPathDB" id="FungiDB:An02g05090"/>
<proteinExistence type="inferred from homology"/>
<evidence type="ECO:0000256" key="9">
    <source>
        <dbReference type="SAM" id="MobiDB-lite"/>
    </source>
</evidence>
<dbReference type="VEuPathDB" id="FungiDB:M747DRAFT_337162"/>
<sequence>MTFTPGVGPDGTAPPNSSDVHVIIVGLGVAGLTAAIECYRKGHRVTLLERSPVVKGVEGDGITIGANGSRVTAKWGDGAVHERMLPFRFIIEKIKVIEYTGYDLGEFELRGYNRGDGYTLNRGTLVTVMYEHARELGIDIRLNSPVTDYWETDHEAGVVVHGERIAADCVLCAEGVHSKGREKITGEKIVSWETGWSAFRGCLNTDAVAADPATRWALENAGEYDQTVGWVSDDIHFALWRGRKGKELFWYCTHENEYAAEEGWDGSTDVVENVLDTIKDWPVRPQLEPLIRKGKGGWYVDQKLVTREPMQTWLSPRRRMMVIGDASHAALPSSGQGASQAIEDGAVLAIALELSGKQDVPLALSVGMAIRHARASVIQRGAPLVLKSMMKTTCKDLRKDLSGVTPPHPSWIFDHDCQEYTYCEFAKAANSILTGQPYQPTNVPADGVYRLEYNSRTQQQSRFTKTFECAAFAKSVQINLNNNLGNLLPIMYEEMEYALDQELGSSHEWRPLHPLPTLLRIIALVSGRINIGLPLSRSPTWLTLYTKYPLTMMSSISSLMKYPAVLRPLAQHFIPSLRELDSIRNEITTLLTPEYEAILSGKSNQNTMVRWIWDNCEEHERTITYQSHVQAMMSIGTVLANAAAAAQCLVDLAEHGEEMVPLLRGEFERVVVTGGDGDGNGISKQALSSLSMMDSFLKESQRVRPPGAVTFERKVLEPFILPDGTQLKAGEHIAAPAFHVGWDPEYIENPEVFDGLRFHRLRSQGGLSATSTGKYHYVSVNETSLHFGYGRNACPGRWFTAFQIKLFLGLLLVKYDVASGGTLGKGGEGEGEGEDSVWIRRRKSGDDGTI</sequence>
<dbReference type="GO" id="GO:0005506">
    <property type="term" value="F:iron ion binding"/>
    <property type="evidence" value="ECO:0007669"/>
    <property type="project" value="InterPro"/>
</dbReference>
<evidence type="ECO:0000256" key="2">
    <source>
        <dbReference type="ARBA" id="ARBA00010617"/>
    </source>
</evidence>
<dbReference type="GO" id="GO:0016705">
    <property type="term" value="F:oxidoreductase activity, acting on paired donors, with incorporation or reduction of molecular oxygen"/>
    <property type="evidence" value="ECO:0007669"/>
    <property type="project" value="InterPro"/>
</dbReference>
<dbReference type="PaxDb" id="5061-CADANGAP00001966"/>
<keyword evidence="5" id="KW-0274">FAD</keyword>
<evidence type="ECO:0000259" key="10">
    <source>
        <dbReference type="Pfam" id="PF00890"/>
    </source>
</evidence>
<dbReference type="VEuPathDB" id="FungiDB:ASPNIDRAFT2_1135506"/>
<dbReference type="CDD" id="cd11041">
    <property type="entry name" value="CYP503A1-like"/>
    <property type="match status" value="1"/>
</dbReference>
<dbReference type="InterPro" id="IPR003953">
    <property type="entry name" value="FAD-dep_OxRdtase_2_FAD-bd"/>
</dbReference>
<comment type="caution">
    <text evidence="12">The sequence shown here is derived from an EMBL/GenBank/DDBJ whole genome shotgun (WGS) entry which is preliminary data.</text>
</comment>
<keyword evidence="7" id="KW-0408">Iron</keyword>
<keyword evidence="4" id="KW-0479">Metal-binding</keyword>
<dbReference type="Gene3D" id="1.10.630.10">
    <property type="entry name" value="Cytochrome P450"/>
    <property type="match status" value="1"/>
</dbReference>
<dbReference type="OrthoDB" id="16820at2759"/>
<dbReference type="Proteomes" id="UP000068243">
    <property type="component" value="Unassembled WGS sequence"/>
</dbReference>
<keyword evidence="3" id="KW-0285">Flavoprotein</keyword>
<dbReference type="Pfam" id="PF00890">
    <property type="entry name" value="FAD_binding_2"/>
    <property type="match status" value="1"/>
</dbReference>
<comment type="similarity">
    <text evidence="2">Belongs to the cytochrome P450 family.</text>
</comment>
<dbReference type="SUPFAM" id="SSF48264">
    <property type="entry name" value="Cytochrome P450"/>
    <property type="match status" value="1"/>
</dbReference>
<dbReference type="AlphaFoldDB" id="A0A100I4H2"/>
<keyword evidence="6" id="KW-0560">Oxidoreductase</keyword>
<evidence type="ECO:0000256" key="1">
    <source>
        <dbReference type="ARBA" id="ARBA00001971"/>
    </source>
</evidence>
<gene>
    <name evidence="12" type="ORF">ABL_00784</name>
</gene>
<dbReference type="VEuPathDB" id="FungiDB:M747DRAFT_228065"/>
<dbReference type="PRINTS" id="PR00420">
    <property type="entry name" value="RNGMNOXGNASE"/>
</dbReference>
<dbReference type="Pfam" id="PF01494">
    <property type="entry name" value="FAD_binding_3"/>
    <property type="match status" value="1"/>
</dbReference>
<dbReference type="Gene3D" id="3.50.50.60">
    <property type="entry name" value="FAD/NAD(P)-binding domain"/>
    <property type="match status" value="1"/>
</dbReference>
<dbReference type="GO" id="GO:0020037">
    <property type="term" value="F:heme binding"/>
    <property type="evidence" value="ECO:0007669"/>
    <property type="project" value="InterPro"/>
</dbReference>
<name>A0A100I4H2_ASPNG</name>
<dbReference type="InterPro" id="IPR036396">
    <property type="entry name" value="Cyt_P450_sf"/>
</dbReference>
<evidence type="ECO:0000256" key="7">
    <source>
        <dbReference type="ARBA" id="ARBA00023004"/>
    </source>
</evidence>
<feature type="domain" description="FAD-dependent oxidoreductase 2 FAD-binding" evidence="10">
    <location>
        <begin position="21"/>
        <end position="56"/>
    </location>
</feature>
<evidence type="ECO:0000313" key="12">
    <source>
        <dbReference type="EMBL" id="GAQ34602.1"/>
    </source>
</evidence>
<dbReference type="GO" id="GO:0071949">
    <property type="term" value="F:FAD binding"/>
    <property type="evidence" value="ECO:0007669"/>
    <property type="project" value="InterPro"/>
</dbReference>
<accession>A0A100I4H2</accession>
<evidence type="ECO:0000256" key="3">
    <source>
        <dbReference type="ARBA" id="ARBA00022630"/>
    </source>
</evidence>
<protein>
    <submittedName>
        <fullName evidence="12">Uncharacterized protein</fullName>
    </submittedName>
</protein>
<feature type="domain" description="FAD-binding" evidence="11">
    <location>
        <begin position="125"/>
        <end position="352"/>
    </location>
</feature>
<dbReference type="VEuPathDB" id="FungiDB:An02g05080"/>
<evidence type="ECO:0000256" key="5">
    <source>
        <dbReference type="ARBA" id="ARBA00022827"/>
    </source>
</evidence>
<dbReference type="VEuPathDB" id="FungiDB:ATCC64974_58420"/>
<evidence type="ECO:0000256" key="6">
    <source>
        <dbReference type="ARBA" id="ARBA00023002"/>
    </source>
</evidence>
<reference evidence="13" key="1">
    <citation type="journal article" date="2016" name="Genome Announc.">
        <title>Draft genome sequence of Aspergillus niger strain An76.</title>
        <authorList>
            <person name="Gong W."/>
            <person name="Cheng Z."/>
            <person name="Zhang H."/>
            <person name="Liu L."/>
            <person name="Gao P."/>
            <person name="Wang L."/>
        </authorList>
    </citation>
    <scope>NUCLEOTIDE SEQUENCE [LARGE SCALE GENOMIC DNA]</scope>
    <source>
        <strain evidence="13">An76</strain>
    </source>
</reference>
<dbReference type="VEuPathDB" id="FungiDB:ASPNIDRAFT2_1214384"/>
<comment type="cofactor">
    <cofactor evidence="1">
        <name>heme</name>
        <dbReference type="ChEBI" id="CHEBI:30413"/>
    </cofactor>
</comment>